<dbReference type="Proteomes" id="UP000242715">
    <property type="component" value="Unassembled WGS sequence"/>
</dbReference>
<proteinExistence type="predicted"/>
<accession>A0A2Z6PIR6</accession>
<dbReference type="AlphaFoldDB" id="A0A2Z6PIR6"/>
<keyword evidence="3" id="KW-1185">Reference proteome</keyword>
<evidence type="ECO:0008006" key="4">
    <source>
        <dbReference type="Google" id="ProtNLM"/>
    </source>
</evidence>
<gene>
    <name evidence="2" type="ORF">TSUD_371450</name>
</gene>
<organism evidence="2 3">
    <name type="scientific">Trifolium subterraneum</name>
    <name type="common">Subterranean clover</name>
    <dbReference type="NCBI Taxonomy" id="3900"/>
    <lineage>
        <taxon>Eukaryota</taxon>
        <taxon>Viridiplantae</taxon>
        <taxon>Streptophyta</taxon>
        <taxon>Embryophyta</taxon>
        <taxon>Tracheophyta</taxon>
        <taxon>Spermatophyta</taxon>
        <taxon>Magnoliopsida</taxon>
        <taxon>eudicotyledons</taxon>
        <taxon>Gunneridae</taxon>
        <taxon>Pentapetalae</taxon>
        <taxon>rosids</taxon>
        <taxon>fabids</taxon>
        <taxon>Fabales</taxon>
        <taxon>Fabaceae</taxon>
        <taxon>Papilionoideae</taxon>
        <taxon>50 kb inversion clade</taxon>
        <taxon>NPAAA clade</taxon>
        <taxon>Hologalegina</taxon>
        <taxon>IRL clade</taxon>
        <taxon>Trifolieae</taxon>
        <taxon>Trifolium</taxon>
    </lineage>
</organism>
<evidence type="ECO:0000256" key="1">
    <source>
        <dbReference type="SAM" id="MobiDB-lite"/>
    </source>
</evidence>
<dbReference type="GO" id="GO:0003676">
    <property type="term" value="F:nucleic acid binding"/>
    <property type="evidence" value="ECO:0007669"/>
    <property type="project" value="InterPro"/>
</dbReference>
<sequence>MGRGYSWDGYRYCDVDTVAGRVPLNSRAQLRSDHGRRIAVDFTSMELRRDNFMVVDGGAQNRKFNLQGKIYGFVRYSNVKDVGKLLNAINDISFGQSRIWAKLARFEEDYVRGEERVFRKNEGRGGGWCGSTNEGEKIRKGGHGKRVLGEGEKNVR</sequence>
<feature type="compositionally biased region" description="Basic and acidic residues" evidence="1">
    <location>
        <begin position="147"/>
        <end position="156"/>
    </location>
</feature>
<protein>
    <recommendedName>
        <fullName evidence="4">RRM domain-containing protein</fullName>
    </recommendedName>
</protein>
<evidence type="ECO:0000313" key="2">
    <source>
        <dbReference type="EMBL" id="GAU45849.1"/>
    </source>
</evidence>
<feature type="region of interest" description="Disordered" evidence="1">
    <location>
        <begin position="130"/>
        <end position="156"/>
    </location>
</feature>
<dbReference type="OrthoDB" id="1750209at2759"/>
<name>A0A2Z6PIR6_TRISU</name>
<dbReference type="InterPro" id="IPR035979">
    <property type="entry name" value="RBD_domain_sf"/>
</dbReference>
<evidence type="ECO:0000313" key="3">
    <source>
        <dbReference type="Proteomes" id="UP000242715"/>
    </source>
</evidence>
<dbReference type="SUPFAM" id="SSF54928">
    <property type="entry name" value="RNA-binding domain, RBD"/>
    <property type="match status" value="1"/>
</dbReference>
<reference evidence="3" key="1">
    <citation type="journal article" date="2017" name="Front. Plant Sci.">
        <title>Climate Clever Clovers: New Paradigm to Reduce the Environmental Footprint of Ruminants by Breeding Low Methanogenic Forages Utilizing Haplotype Variation.</title>
        <authorList>
            <person name="Kaur P."/>
            <person name="Appels R."/>
            <person name="Bayer P.E."/>
            <person name="Keeble-Gagnere G."/>
            <person name="Wang J."/>
            <person name="Hirakawa H."/>
            <person name="Shirasawa K."/>
            <person name="Vercoe P."/>
            <person name="Stefanova K."/>
            <person name="Durmic Z."/>
            <person name="Nichols P."/>
            <person name="Revell C."/>
            <person name="Isobe S.N."/>
            <person name="Edwards D."/>
            <person name="Erskine W."/>
        </authorList>
    </citation>
    <scope>NUCLEOTIDE SEQUENCE [LARGE SCALE GENOMIC DNA]</scope>
    <source>
        <strain evidence="3">cv. Daliak</strain>
    </source>
</reference>
<dbReference type="EMBL" id="DF974154">
    <property type="protein sequence ID" value="GAU45849.1"/>
    <property type="molecule type" value="Genomic_DNA"/>
</dbReference>